<dbReference type="Proteomes" id="UP000232688">
    <property type="component" value="Unassembled WGS sequence"/>
</dbReference>
<dbReference type="AlphaFoldDB" id="A0A2N0RSP8"/>
<keyword evidence="1" id="KW-0175">Coiled coil</keyword>
<evidence type="ECO:0000313" key="4">
    <source>
        <dbReference type="Proteomes" id="UP000232688"/>
    </source>
</evidence>
<proteinExistence type="predicted"/>
<feature type="region of interest" description="Disordered" evidence="2">
    <location>
        <begin position="121"/>
        <end position="140"/>
    </location>
</feature>
<dbReference type="VEuPathDB" id="FungiDB:FUN_018105"/>
<organism evidence="3 4">
    <name type="scientific">Rhizophagus irregularis</name>
    <dbReference type="NCBI Taxonomy" id="588596"/>
    <lineage>
        <taxon>Eukaryota</taxon>
        <taxon>Fungi</taxon>
        <taxon>Fungi incertae sedis</taxon>
        <taxon>Mucoromycota</taxon>
        <taxon>Glomeromycotina</taxon>
        <taxon>Glomeromycetes</taxon>
        <taxon>Glomerales</taxon>
        <taxon>Glomeraceae</taxon>
        <taxon>Rhizophagus</taxon>
    </lineage>
</organism>
<accession>A0A2N0RSP8</accession>
<name>A0A2N0RSP8_9GLOM</name>
<evidence type="ECO:0000256" key="1">
    <source>
        <dbReference type="SAM" id="Coils"/>
    </source>
</evidence>
<dbReference type="VEuPathDB" id="FungiDB:RhiirA1_459874"/>
<sequence length="272" mass="31824">MLPTLFVESSKAHFHLMLIPNCWYKDEYMSSSDPCSGEVIKNGYDELLQFIKEFNRRKEAQQAQEEMAKQQEALANRKMTTNDNKVLCNRKGVLIDSNQILDPLKHKPKGRPLMKRLKSFVEKSSSKGRNENEQTISDRGHKCGSCGENGHYQQLRMLIDERKNNNECYHDLVEEGKKMFWKELASKINLRFGTKYTGGNEKGKKTRNGEKYYEEFSSKFWKKPVTKYDKLHFKNMAMQAEKEKAAKTLLLLSEEGNHHYYNDDNDNNDDNE</sequence>
<reference evidence="3 4" key="2">
    <citation type="submission" date="2017-10" db="EMBL/GenBank/DDBJ databases">
        <title>Genome analyses suggest a sexual origin of heterokaryosis in a supposedly ancient asexual fungus.</title>
        <authorList>
            <person name="Corradi N."/>
            <person name="Sedzielewska K."/>
            <person name="Noel J."/>
            <person name="Charron P."/>
            <person name="Farinelli L."/>
            <person name="Marton T."/>
            <person name="Kruger M."/>
            <person name="Pelin A."/>
            <person name="Brachmann A."/>
            <person name="Corradi N."/>
        </authorList>
    </citation>
    <scope>NUCLEOTIDE SEQUENCE [LARGE SCALE GENOMIC DNA]</scope>
    <source>
        <strain evidence="3 4">A1</strain>
    </source>
</reference>
<feature type="coiled-coil region" evidence="1">
    <location>
        <begin position="51"/>
        <end position="80"/>
    </location>
</feature>
<comment type="caution">
    <text evidence="3">The sequence shown here is derived from an EMBL/GenBank/DDBJ whole genome shotgun (WGS) entry which is preliminary data.</text>
</comment>
<dbReference type="EMBL" id="LLXH01000471">
    <property type="protein sequence ID" value="PKC66336.1"/>
    <property type="molecule type" value="Genomic_DNA"/>
</dbReference>
<gene>
    <name evidence="3" type="ORF">RhiirA1_459874</name>
</gene>
<reference evidence="3 4" key="1">
    <citation type="submission" date="2017-10" db="EMBL/GenBank/DDBJ databases">
        <title>Extensive intraspecific genome diversity in a model arbuscular mycorrhizal fungus.</title>
        <authorList>
            <person name="Chen E.C.H."/>
            <person name="Morin E."/>
            <person name="Baudet D."/>
            <person name="Noel J."/>
            <person name="Ndikumana S."/>
            <person name="Charron P."/>
            <person name="St-Onge C."/>
            <person name="Giorgi J."/>
            <person name="Grigoriev I.V."/>
            <person name="Roux C."/>
            <person name="Martin F.M."/>
            <person name="Corradi N."/>
        </authorList>
    </citation>
    <scope>NUCLEOTIDE SEQUENCE [LARGE SCALE GENOMIC DNA]</scope>
    <source>
        <strain evidence="3 4">A1</strain>
    </source>
</reference>
<evidence type="ECO:0000256" key="2">
    <source>
        <dbReference type="SAM" id="MobiDB-lite"/>
    </source>
</evidence>
<protein>
    <submittedName>
        <fullName evidence="3">Uncharacterized protein</fullName>
    </submittedName>
</protein>
<evidence type="ECO:0000313" key="3">
    <source>
        <dbReference type="EMBL" id="PKC66336.1"/>
    </source>
</evidence>